<evidence type="ECO:0000256" key="2">
    <source>
        <dbReference type="SAM" id="Phobius"/>
    </source>
</evidence>
<feature type="transmembrane region" description="Helical" evidence="2">
    <location>
        <begin position="516"/>
        <end position="540"/>
    </location>
</feature>
<feature type="transmembrane region" description="Helical" evidence="2">
    <location>
        <begin position="192"/>
        <end position="214"/>
    </location>
</feature>
<feature type="transmembrane region" description="Helical" evidence="2">
    <location>
        <begin position="336"/>
        <end position="355"/>
    </location>
</feature>
<protein>
    <recommendedName>
        <fullName evidence="4">Major facilitator superfamily domain-containing protein 12-like</fullName>
    </recommendedName>
</protein>
<organism evidence="3">
    <name type="scientific">Timema douglasi</name>
    <name type="common">Walking stick</name>
    <dbReference type="NCBI Taxonomy" id="61478"/>
    <lineage>
        <taxon>Eukaryota</taxon>
        <taxon>Metazoa</taxon>
        <taxon>Ecdysozoa</taxon>
        <taxon>Arthropoda</taxon>
        <taxon>Hexapoda</taxon>
        <taxon>Insecta</taxon>
        <taxon>Pterygota</taxon>
        <taxon>Neoptera</taxon>
        <taxon>Polyneoptera</taxon>
        <taxon>Phasmatodea</taxon>
        <taxon>Timematodea</taxon>
        <taxon>Timematoidea</taxon>
        <taxon>Timematidae</taxon>
        <taxon>Timema</taxon>
    </lineage>
</organism>
<gene>
    <name evidence="3" type="ORF">TDIB3V08_LOCUS5010</name>
</gene>
<reference evidence="3" key="1">
    <citation type="submission" date="2020-11" db="EMBL/GenBank/DDBJ databases">
        <authorList>
            <person name="Tran Van P."/>
        </authorList>
    </citation>
    <scope>NUCLEOTIDE SEQUENCE</scope>
</reference>
<keyword evidence="2" id="KW-0812">Transmembrane</keyword>
<dbReference type="GO" id="GO:0015293">
    <property type="term" value="F:symporter activity"/>
    <property type="evidence" value="ECO:0007669"/>
    <property type="project" value="InterPro"/>
</dbReference>
<keyword evidence="2" id="KW-0472">Membrane</keyword>
<feature type="transmembrane region" description="Helical" evidence="2">
    <location>
        <begin position="223"/>
        <end position="241"/>
    </location>
</feature>
<dbReference type="InterPro" id="IPR039672">
    <property type="entry name" value="MFS_2"/>
</dbReference>
<dbReference type="AlphaFoldDB" id="A0A7R8VHP8"/>
<keyword evidence="2" id="KW-1133">Transmembrane helix</keyword>
<feature type="transmembrane region" description="Helical" evidence="2">
    <location>
        <begin position="555"/>
        <end position="577"/>
    </location>
</feature>
<evidence type="ECO:0008006" key="4">
    <source>
        <dbReference type="Google" id="ProtNLM"/>
    </source>
</evidence>
<dbReference type="Pfam" id="PF13347">
    <property type="entry name" value="MFS_2"/>
    <property type="match status" value="1"/>
</dbReference>
<dbReference type="GO" id="GO:0005886">
    <property type="term" value="C:plasma membrane"/>
    <property type="evidence" value="ECO:0007669"/>
    <property type="project" value="TreeGrafter"/>
</dbReference>
<dbReference type="PANTHER" id="PTHR11328:SF49">
    <property type="entry name" value="MAJOR FACILITATOR SUPERFAMILY DOMAIN-CONTAINING PROTEIN 12-LIKE PROTEIN"/>
    <property type="match status" value="1"/>
</dbReference>
<feature type="transmembrane region" description="Helical" evidence="2">
    <location>
        <begin position="293"/>
        <end position="316"/>
    </location>
</feature>
<evidence type="ECO:0000256" key="1">
    <source>
        <dbReference type="ARBA" id="ARBA00008335"/>
    </source>
</evidence>
<feature type="transmembrane region" description="Helical" evidence="2">
    <location>
        <begin position="382"/>
        <end position="409"/>
    </location>
</feature>
<name>A0A7R8VHP8_TIMDO</name>
<dbReference type="EMBL" id="OA566338">
    <property type="protein sequence ID" value="CAD7198732.1"/>
    <property type="molecule type" value="Genomic_DNA"/>
</dbReference>
<sequence>MASLVLTDSSQLAADGFEKLPDQILTQALGREINDELRDYVAVHGVEQNLDADFNVSKRKYPDKERHITRLMNNGYQVNRKYAVVVNIDTKSTAKTRLVFLLDFEGLALSGELNTTSTLANYATEAGVMNGEAVCEKSSLVATLGRPSTRHLTFFQKVSYGMGHIFNDICAAMWFSYILLFLQVVIGMPPALSGAMMLTGQVVDALATPVVGLLADRLGNRKLWHFLGTITVSVSFPLIFMHCPGSSSAWSASLYYATFIVVFQIGWAMVQISHLSLITDLTPSKEERAELTAIRYTASVCAGVGVYSVTWVVFHATKTEFSDKISLGDDYKFRDIVIAGGVVGLITTIWFHLGVPKTNTIQRITESRVRDMTSLWQGTLQYLCSLVLLQVALLYVASRMFHTLCLVYMPLYLSESVSEDSESLATVPLLTYIASFVPSFGIKYLTNNLGNKTIYMVGAAVSVIACLWIQYGSGEDFNTRQIYGVAVLLGIGSSTTMISSLCLTADLIGIHTEQGAFVYSAVTFADKLLNGIVVFIIEYLECPSKDLCPHYYRDILVMVCGGSALLGMLVLATLTSVKIGQDRYQSSLQLVVEHVNRPRRPLLHKIENNAMAEIHPIYKTNNSYS</sequence>
<feature type="transmembrane region" description="Helical" evidence="2">
    <location>
        <begin position="483"/>
        <end position="504"/>
    </location>
</feature>
<dbReference type="PANTHER" id="PTHR11328">
    <property type="entry name" value="MAJOR FACILITATOR SUPERFAMILY DOMAIN-CONTAINING PROTEIN"/>
    <property type="match status" value="1"/>
</dbReference>
<feature type="transmembrane region" description="Helical" evidence="2">
    <location>
        <begin position="253"/>
        <end position="272"/>
    </location>
</feature>
<evidence type="ECO:0000313" key="3">
    <source>
        <dbReference type="EMBL" id="CAD7198732.1"/>
    </source>
</evidence>
<dbReference type="CDD" id="cd17491">
    <property type="entry name" value="MFS_MFSD12"/>
    <property type="match status" value="1"/>
</dbReference>
<dbReference type="GO" id="GO:0008643">
    <property type="term" value="P:carbohydrate transport"/>
    <property type="evidence" value="ECO:0007669"/>
    <property type="project" value="InterPro"/>
</dbReference>
<dbReference type="Gene3D" id="1.20.1250.20">
    <property type="entry name" value="MFS general substrate transporter like domains"/>
    <property type="match status" value="2"/>
</dbReference>
<comment type="similarity">
    <text evidence="1">Belongs to the major facilitator superfamily.</text>
</comment>
<dbReference type="SUPFAM" id="SSF103473">
    <property type="entry name" value="MFS general substrate transporter"/>
    <property type="match status" value="1"/>
</dbReference>
<feature type="transmembrane region" description="Helical" evidence="2">
    <location>
        <begin position="165"/>
        <end position="186"/>
    </location>
</feature>
<feature type="transmembrane region" description="Helical" evidence="2">
    <location>
        <begin position="429"/>
        <end position="446"/>
    </location>
</feature>
<dbReference type="InterPro" id="IPR036259">
    <property type="entry name" value="MFS_trans_sf"/>
</dbReference>
<accession>A0A7R8VHP8</accession>
<proteinExistence type="inferred from homology"/>
<feature type="transmembrane region" description="Helical" evidence="2">
    <location>
        <begin position="453"/>
        <end position="471"/>
    </location>
</feature>